<dbReference type="Proteomes" id="UP000035680">
    <property type="component" value="Unassembled WGS sequence"/>
</dbReference>
<accession>A0A0K0EY98</accession>
<dbReference type="AlphaFoldDB" id="A0A0K0EY98"/>
<feature type="region of interest" description="Disordered" evidence="1">
    <location>
        <begin position="207"/>
        <end position="229"/>
    </location>
</feature>
<sequence>MFIYFILYINFISCYEYSGILEGSGEDEDSEEVNLSELISYDQGLPIAKFPILARSSGKSGLIPLSKGTTGELTGFTNGLTDEMKMLLKEDKSGIKFSKRKNKQISSTSVHNVIVDSEENKKNNLFNSKKNTDSNEEDLYNNLPEEKGQFLVEKMPFYIGAIKRNNGMKSLNAFGAYGKNHIPKPFNRGNSGYGSSFGDKEYKLKPGQYFAGQRPPNSQSQSSDTRQQNIQQNVVKKGVNFRNVITSNPPQNPVVSKNLIQTLLTATNAATQTYNRLKVTNQNIKSDKTYLSPSLAKIGVTTTRHNIKNSNHTATRMRQNNLQQHDKISSTNGRTFVHGISMTQFKKFPKPLENTERFLNKQNNENGDNIKNIFVTPPKEPIELSLKTYSHQYPVQNSFGEKSVDKSPSSGISYGAQFGSIIYQQQLPNTESSNLLVQQNPSQVETNKYLPIYSDNHQKNLKIEDFNHELLNKNINAQYIHDDFEVSCCNGDLVVSTNSCCETDSKILDNEYYQNDGVNKNFIDKSNIHYYNTFKKVKENSEEYGDISNSMRRRPTFKSYKPTSKIQPLFTEMEKLAPLPERIGDIYSNNFGNPNA</sequence>
<evidence type="ECO:0000256" key="1">
    <source>
        <dbReference type="SAM" id="MobiDB-lite"/>
    </source>
</evidence>
<evidence type="ECO:0000313" key="3">
    <source>
        <dbReference type="WBParaSite" id="SVE_0150600.1"/>
    </source>
</evidence>
<feature type="compositionally biased region" description="Polar residues" evidence="1">
    <location>
        <begin position="215"/>
        <end position="229"/>
    </location>
</feature>
<reference evidence="3" key="2">
    <citation type="submission" date="2015-08" db="UniProtKB">
        <authorList>
            <consortium name="WormBaseParasite"/>
        </authorList>
    </citation>
    <scope>IDENTIFICATION</scope>
</reference>
<protein>
    <submittedName>
        <fullName evidence="3">Uncharacterized protein</fullName>
    </submittedName>
</protein>
<evidence type="ECO:0000313" key="2">
    <source>
        <dbReference type="Proteomes" id="UP000035680"/>
    </source>
</evidence>
<reference evidence="2" key="1">
    <citation type="submission" date="2014-07" db="EMBL/GenBank/DDBJ databases">
        <authorList>
            <person name="Martin A.A"/>
            <person name="De Silva N."/>
        </authorList>
    </citation>
    <scope>NUCLEOTIDE SEQUENCE</scope>
</reference>
<name>A0A0K0EY98_STRVS</name>
<keyword evidence="2" id="KW-1185">Reference proteome</keyword>
<organism evidence="2 3">
    <name type="scientific">Strongyloides venezuelensis</name>
    <name type="common">Threadworm</name>
    <dbReference type="NCBI Taxonomy" id="75913"/>
    <lineage>
        <taxon>Eukaryota</taxon>
        <taxon>Metazoa</taxon>
        <taxon>Ecdysozoa</taxon>
        <taxon>Nematoda</taxon>
        <taxon>Chromadorea</taxon>
        <taxon>Rhabditida</taxon>
        <taxon>Tylenchina</taxon>
        <taxon>Panagrolaimomorpha</taxon>
        <taxon>Strongyloidoidea</taxon>
        <taxon>Strongyloididae</taxon>
        <taxon>Strongyloides</taxon>
    </lineage>
</organism>
<proteinExistence type="predicted"/>
<dbReference type="WBParaSite" id="SVE_0150600.1">
    <property type="protein sequence ID" value="SVE_0150600.1"/>
    <property type="gene ID" value="SVE_0150600"/>
</dbReference>